<evidence type="ECO:0000313" key="12">
    <source>
        <dbReference type="Proteomes" id="UP000006671"/>
    </source>
</evidence>
<comment type="similarity">
    <text evidence="1 9">Belongs to the class-I aminoacyl-tRNA synthetase family.</text>
</comment>
<dbReference type="EC" id="6.1.1.19" evidence="2"/>
<dbReference type="InterPro" id="IPR001278">
    <property type="entry name" value="Arg-tRNA-ligase"/>
</dbReference>
<evidence type="ECO:0000256" key="2">
    <source>
        <dbReference type="ARBA" id="ARBA00012837"/>
    </source>
</evidence>
<dbReference type="GO" id="GO:0005524">
    <property type="term" value="F:ATP binding"/>
    <property type="evidence" value="ECO:0007669"/>
    <property type="project" value="UniProtKB-KW"/>
</dbReference>
<dbReference type="PANTHER" id="PTHR11956:SF11">
    <property type="entry name" value="ARGININE--TRNA LIGASE, MITOCHONDRIAL-RELATED"/>
    <property type="match status" value="1"/>
</dbReference>
<comment type="catalytic activity">
    <reaction evidence="8">
        <text>tRNA(Arg) + L-arginine + ATP = L-arginyl-tRNA(Arg) + AMP + diphosphate</text>
        <dbReference type="Rhea" id="RHEA:20301"/>
        <dbReference type="Rhea" id="RHEA-COMP:9658"/>
        <dbReference type="Rhea" id="RHEA-COMP:9673"/>
        <dbReference type="ChEBI" id="CHEBI:30616"/>
        <dbReference type="ChEBI" id="CHEBI:32682"/>
        <dbReference type="ChEBI" id="CHEBI:33019"/>
        <dbReference type="ChEBI" id="CHEBI:78442"/>
        <dbReference type="ChEBI" id="CHEBI:78513"/>
        <dbReference type="ChEBI" id="CHEBI:456215"/>
        <dbReference type="EC" id="6.1.1.19"/>
    </reaction>
</comment>
<dbReference type="Gene3D" id="3.40.50.620">
    <property type="entry name" value="HUPs"/>
    <property type="match status" value="1"/>
</dbReference>
<evidence type="ECO:0000256" key="5">
    <source>
        <dbReference type="ARBA" id="ARBA00022840"/>
    </source>
</evidence>
<evidence type="ECO:0000256" key="8">
    <source>
        <dbReference type="ARBA" id="ARBA00049339"/>
    </source>
</evidence>
<dbReference type="PRINTS" id="PR01038">
    <property type="entry name" value="TRNASYNTHARG"/>
</dbReference>
<dbReference type="InterPro" id="IPR008909">
    <property type="entry name" value="DALR_anticod-bd"/>
</dbReference>
<keyword evidence="4 9" id="KW-0547">Nucleotide-binding</keyword>
<gene>
    <name evidence="11" type="ORF">NAEGRDRAFT_33778</name>
</gene>
<dbReference type="STRING" id="5762.D2VG96"/>
<evidence type="ECO:0000256" key="1">
    <source>
        <dbReference type="ARBA" id="ARBA00005594"/>
    </source>
</evidence>
<dbReference type="GO" id="GO:0005739">
    <property type="term" value="C:mitochondrion"/>
    <property type="evidence" value="ECO:0007669"/>
    <property type="project" value="TreeGrafter"/>
</dbReference>
<dbReference type="GO" id="GO:0006420">
    <property type="term" value="P:arginyl-tRNA aminoacylation"/>
    <property type="evidence" value="ECO:0007669"/>
    <property type="project" value="InterPro"/>
</dbReference>
<dbReference type="InterPro" id="IPR035684">
    <property type="entry name" value="ArgRS_core"/>
</dbReference>
<dbReference type="InParanoid" id="D2VG96"/>
<dbReference type="EMBL" id="GG738869">
    <property type="protein sequence ID" value="EFC44232.1"/>
    <property type="molecule type" value="Genomic_DNA"/>
</dbReference>
<keyword evidence="7 9" id="KW-0030">Aminoacyl-tRNA synthetase</keyword>
<evidence type="ECO:0000259" key="10">
    <source>
        <dbReference type="SMART" id="SM00836"/>
    </source>
</evidence>
<dbReference type="AlphaFoldDB" id="D2VG96"/>
<dbReference type="OrthoDB" id="68056at2759"/>
<dbReference type="OMA" id="HWIGAMY"/>
<proteinExistence type="inferred from homology"/>
<dbReference type="Gene3D" id="1.10.730.10">
    <property type="entry name" value="Isoleucyl-tRNA Synthetase, Domain 1"/>
    <property type="match status" value="1"/>
</dbReference>
<dbReference type="FunCoup" id="D2VG96">
    <property type="interactions" value="510"/>
</dbReference>
<dbReference type="PANTHER" id="PTHR11956">
    <property type="entry name" value="ARGINYL-TRNA SYNTHETASE"/>
    <property type="match status" value="1"/>
</dbReference>
<protein>
    <recommendedName>
        <fullName evidence="2">arginine--tRNA ligase</fullName>
        <ecNumber evidence="2">6.1.1.19</ecNumber>
    </recommendedName>
</protein>
<dbReference type="FunFam" id="1.10.730.10:FF:000006">
    <property type="entry name" value="Arginyl-tRNA synthetase 2, mitochondrial"/>
    <property type="match status" value="1"/>
</dbReference>
<accession>D2VG96</accession>
<organism evidence="12">
    <name type="scientific">Naegleria gruberi</name>
    <name type="common">Amoeba</name>
    <dbReference type="NCBI Taxonomy" id="5762"/>
    <lineage>
        <taxon>Eukaryota</taxon>
        <taxon>Discoba</taxon>
        <taxon>Heterolobosea</taxon>
        <taxon>Tetramitia</taxon>
        <taxon>Eutetramitia</taxon>
        <taxon>Vahlkampfiidae</taxon>
        <taxon>Naegleria</taxon>
    </lineage>
</organism>
<dbReference type="Proteomes" id="UP000006671">
    <property type="component" value="Unassembled WGS sequence"/>
</dbReference>
<dbReference type="eggNOG" id="KOG1195">
    <property type="taxonomic scope" value="Eukaryota"/>
</dbReference>
<dbReference type="GO" id="GO:0004814">
    <property type="term" value="F:arginine-tRNA ligase activity"/>
    <property type="evidence" value="ECO:0007669"/>
    <property type="project" value="UniProtKB-EC"/>
</dbReference>
<dbReference type="GO" id="GO:0032543">
    <property type="term" value="P:mitochondrial translation"/>
    <property type="evidence" value="ECO:0007669"/>
    <property type="project" value="TreeGrafter"/>
</dbReference>
<dbReference type="SUPFAM" id="SSF47323">
    <property type="entry name" value="Anticodon-binding domain of a subclass of class I aminoacyl-tRNA synthetases"/>
    <property type="match status" value="1"/>
</dbReference>
<name>D2VG96_NAEGR</name>
<dbReference type="GeneID" id="8856777"/>
<evidence type="ECO:0000256" key="9">
    <source>
        <dbReference type="RuleBase" id="RU363038"/>
    </source>
</evidence>
<dbReference type="SUPFAM" id="SSF52374">
    <property type="entry name" value="Nucleotidylyl transferase"/>
    <property type="match status" value="1"/>
</dbReference>
<dbReference type="RefSeq" id="XP_002676976.1">
    <property type="nucleotide sequence ID" value="XM_002676930.1"/>
</dbReference>
<evidence type="ECO:0000256" key="3">
    <source>
        <dbReference type="ARBA" id="ARBA00022598"/>
    </source>
</evidence>
<evidence type="ECO:0000256" key="7">
    <source>
        <dbReference type="ARBA" id="ARBA00023146"/>
    </source>
</evidence>
<dbReference type="InterPro" id="IPR014729">
    <property type="entry name" value="Rossmann-like_a/b/a_fold"/>
</dbReference>
<dbReference type="Pfam" id="PF00750">
    <property type="entry name" value="tRNA-synt_1d"/>
    <property type="match status" value="1"/>
</dbReference>
<keyword evidence="6 9" id="KW-0648">Protein biosynthesis</keyword>
<dbReference type="SMART" id="SM00836">
    <property type="entry name" value="DALR_1"/>
    <property type="match status" value="1"/>
</dbReference>
<keyword evidence="3 9" id="KW-0436">Ligase</keyword>
<keyword evidence="5 9" id="KW-0067">ATP-binding</keyword>
<feature type="domain" description="DALR anticodon binding" evidence="10">
    <location>
        <begin position="420"/>
        <end position="536"/>
    </location>
</feature>
<dbReference type="Pfam" id="PF05746">
    <property type="entry name" value="DALR_1"/>
    <property type="match status" value="1"/>
</dbReference>
<dbReference type="InterPro" id="IPR009080">
    <property type="entry name" value="tRNAsynth_Ia_anticodon-bd"/>
</dbReference>
<keyword evidence="12" id="KW-1185">Reference proteome</keyword>
<evidence type="ECO:0000313" key="11">
    <source>
        <dbReference type="EMBL" id="EFC44232.1"/>
    </source>
</evidence>
<evidence type="ECO:0000256" key="4">
    <source>
        <dbReference type="ARBA" id="ARBA00022741"/>
    </source>
</evidence>
<dbReference type="VEuPathDB" id="AmoebaDB:NAEGRDRAFT_33778"/>
<dbReference type="KEGG" id="ngr:NAEGRDRAFT_33778"/>
<evidence type="ECO:0000256" key="6">
    <source>
        <dbReference type="ARBA" id="ARBA00022917"/>
    </source>
</evidence>
<dbReference type="NCBIfam" id="TIGR00456">
    <property type="entry name" value="argS"/>
    <property type="match status" value="1"/>
</dbReference>
<reference evidence="11 12" key="1">
    <citation type="journal article" date="2010" name="Cell">
        <title>The genome of Naegleria gruberi illuminates early eukaryotic versatility.</title>
        <authorList>
            <person name="Fritz-Laylin L.K."/>
            <person name="Prochnik S.E."/>
            <person name="Ginger M.L."/>
            <person name="Dacks J.B."/>
            <person name="Carpenter M.L."/>
            <person name="Field M.C."/>
            <person name="Kuo A."/>
            <person name="Paredez A."/>
            <person name="Chapman J."/>
            <person name="Pham J."/>
            <person name="Shu S."/>
            <person name="Neupane R."/>
            <person name="Cipriano M."/>
            <person name="Mancuso J."/>
            <person name="Tu H."/>
            <person name="Salamov A."/>
            <person name="Lindquist E."/>
            <person name="Shapiro H."/>
            <person name="Lucas S."/>
            <person name="Grigoriev I.V."/>
            <person name="Cande W.Z."/>
            <person name="Fulton C."/>
            <person name="Rokhsar D.S."/>
            <person name="Dawson S.C."/>
        </authorList>
    </citation>
    <scope>NUCLEOTIDE SEQUENCE [LARGE SCALE GENOMIC DNA]</scope>
    <source>
        <strain evidence="11 12">NEG-M</strain>
    </source>
</reference>
<sequence>MNIASDLAKEISRIVKEKTDVVVENCVGEGPYVNFFYQPAHLGKAIEEVHNGNFLSVRESKNENVMIEYSQPNTHKTFHVGHMRNAALGNSLVLLYEWCGYNVHAVNYIGDVVDKQGVISQGFILSQAELGSSENKEKIHIFPADSPVGIELTELGRKADCNVDASINIGQEFKKRESQCKTLLRAMEDHKKNISMLWEITRTWSIEDFKSIYKWSDCRFDHFFHESDVGDESKEIVLKAYEEGKLIKSDGAIGADLGKLGFCVLLTSAGTGLYATKDLALAKRKFEEFKVDRSVYVVDVSQSLHFQQVFKTLEVLGFEQAKKCKHLAYGMVVLPDGKMSSRKGNIIYFSTLQKSLTQNITDNFMSKYEGEWPKEEIEETTRKIAISAIKYGMLNQDNNKDITFVLKEWASKSGNTGPYLMYAYARAVSVVNKIGLDSSVTIDYSLLTDETERKLLSTILQYSIVVERAAEQYKPQLLCIFLYNLCKQYSKMYEAVSIRDAATPELKQTRLRLVAGFAKVLKHGLGLLGISTAERM</sequence>